<evidence type="ECO:0000313" key="1">
    <source>
        <dbReference type="EMBL" id="PKY55218.1"/>
    </source>
</evidence>
<dbReference type="VEuPathDB" id="FungiDB:RhiirA1_441447"/>
<organism evidence="1 2">
    <name type="scientific">Rhizophagus irregularis</name>
    <dbReference type="NCBI Taxonomy" id="588596"/>
    <lineage>
        <taxon>Eukaryota</taxon>
        <taxon>Fungi</taxon>
        <taxon>Fungi incertae sedis</taxon>
        <taxon>Mucoromycota</taxon>
        <taxon>Glomeromycotina</taxon>
        <taxon>Glomeromycetes</taxon>
        <taxon>Glomerales</taxon>
        <taxon>Glomeraceae</taxon>
        <taxon>Rhizophagus</taxon>
    </lineage>
</organism>
<dbReference type="Proteomes" id="UP000234323">
    <property type="component" value="Unassembled WGS sequence"/>
</dbReference>
<evidence type="ECO:0000313" key="2">
    <source>
        <dbReference type="Proteomes" id="UP000234323"/>
    </source>
</evidence>
<proteinExistence type="predicted"/>
<gene>
    <name evidence="1" type="ORF">RhiirA4_427357</name>
</gene>
<dbReference type="AlphaFoldDB" id="A0A2I1H8M6"/>
<protein>
    <submittedName>
        <fullName evidence="1">Uncharacterized protein</fullName>
    </submittedName>
</protein>
<name>A0A2I1H8M6_9GLOM</name>
<reference evidence="1 2" key="1">
    <citation type="submission" date="2015-10" db="EMBL/GenBank/DDBJ databases">
        <title>Genome analyses suggest a sexual origin of heterokaryosis in a supposedly ancient asexual fungus.</title>
        <authorList>
            <person name="Ropars J."/>
            <person name="Sedzielewska K."/>
            <person name="Noel J."/>
            <person name="Charron P."/>
            <person name="Farinelli L."/>
            <person name="Marton T."/>
            <person name="Kruger M."/>
            <person name="Pelin A."/>
            <person name="Brachmann A."/>
            <person name="Corradi N."/>
        </authorList>
    </citation>
    <scope>NUCLEOTIDE SEQUENCE [LARGE SCALE GENOMIC DNA]</scope>
    <source>
        <strain evidence="1 2">A4</strain>
    </source>
</reference>
<keyword evidence="2" id="KW-1185">Reference proteome</keyword>
<comment type="caution">
    <text evidence="1">The sequence shown here is derived from an EMBL/GenBank/DDBJ whole genome shotgun (WGS) entry which is preliminary data.</text>
</comment>
<accession>A0A2I1H8M6</accession>
<dbReference type="VEuPathDB" id="FungiDB:FUN_016358"/>
<sequence>MIKNFLNWIKIINIKDIYSFRNQVPIKEVNYGIDDISKKEDYRIAISQNGKFVVTFDTTNLRIKILENKDHRPFTSSKKEVNSNNNNEYCGLDNLDELDDIDQTIAYFKINNDFMIEKFYKEEYKPSLFKVDSSDSDIINASDFEWSIDISNMQEINDGGSFILIAISHINVEEN</sequence>
<dbReference type="EMBL" id="LLXI01001806">
    <property type="protein sequence ID" value="PKY55218.1"/>
    <property type="molecule type" value="Genomic_DNA"/>
</dbReference>